<comment type="caution">
    <text evidence="1">The sequence shown here is derived from an EMBL/GenBank/DDBJ whole genome shotgun (WGS) entry which is preliminary data.</text>
</comment>
<gene>
    <name evidence="1" type="ORF">EIK76_01840</name>
</gene>
<dbReference type="Proteomes" id="UP000276260">
    <property type="component" value="Unassembled WGS sequence"/>
</dbReference>
<evidence type="ECO:0000313" key="1">
    <source>
        <dbReference type="EMBL" id="RRJ22851.1"/>
    </source>
</evidence>
<dbReference type="OrthoDB" id="5772025at2"/>
<evidence type="ECO:0000313" key="2">
    <source>
        <dbReference type="Proteomes" id="UP000276260"/>
    </source>
</evidence>
<proteinExistence type="predicted"/>
<sequence length="61" mass="6650">MTKPLWIIGLDVIVTDSTSECYGQVGHIVRISSPGNTVRLSVNVDGDIFGFDQDDLELAQL</sequence>
<reference evidence="1 2" key="1">
    <citation type="submission" date="2018-11" db="EMBL/GenBank/DDBJ databases">
        <title>Draft genome analysis of Rheinheimera mesophila isolated from an industrial waste site.</title>
        <authorList>
            <person name="Yu Q."/>
            <person name="Qi Y."/>
            <person name="Zhang H."/>
            <person name="Lu Y."/>
            <person name="Pu J."/>
        </authorList>
    </citation>
    <scope>NUCLEOTIDE SEQUENCE [LARGE SCALE GENOMIC DNA]</scope>
    <source>
        <strain evidence="1 2">IITR13</strain>
    </source>
</reference>
<dbReference type="AlphaFoldDB" id="A0A3P3QNN7"/>
<dbReference type="RefSeq" id="WP_046519605.1">
    <property type="nucleotide sequence ID" value="NZ_LAVS01000014.1"/>
</dbReference>
<protein>
    <submittedName>
        <fullName evidence="1">Uncharacterized protein</fullName>
    </submittedName>
</protein>
<accession>A0A3P3QNN7</accession>
<dbReference type="EMBL" id="RRCF01000001">
    <property type="protein sequence ID" value="RRJ22851.1"/>
    <property type="molecule type" value="Genomic_DNA"/>
</dbReference>
<name>A0A3P3QNN7_9GAMM</name>
<keyword evidence="2" id="KW-1185">Reference proteome</keyword>
<organism evidence="1 2">
    <name type="scientific">Rheinheimera mesophila</name>
    <dbReference type="NCBI Taxonomy" id="1547515"/>
    <lineage>
        <taxon>Bacteria</taxon>
        <taxon>Pseudomonadati</taxon>
        <taxon>Pseudomonadota</taxon>
        <taxon>Gammaproteobacteria</taxon>
        <taxon>Chromatiales</taxon>
        <taxon>Chromatiaceae</taxon>
        <taxon>Rheinheimera</taxon>
    </lineage>
</organism>